<dbReference type="SMART" id="SM00175">
    <property type="entry name" value="RAB"/>
    <property type="match status" value="1"/>
</dbReference>
<dbReference type="AlphaFoldDB" id="A0A8H4QKZ6"/>
<dbReference type="SMART" id="SM00173">
    <property type="entry name" value="RAS"/>
    <property type="match status" value="1"/>
</dbReference>
<gene>
    <name evidence="4" type="ORF">D9613_011068</name>
</gene>
<dbReference type="SUPFAM" id="SSF52540">
    <property type="entry name" value="P-loop containing nucleoside triphosphate hydrolases"/>
    <property type="match status" value="1"/>
</dbReference>
<proteinExistence type="predicted"/>
<dbReference type="InterPro" id="IPR020849">
    <property type="entry name" value="Small_GTPase_Ras-type"/>
</dbReference>
<accession>A0A8H4QKZ6</accession>
<dbReference type="GO" id="GO:0003924">
    <property type="term" value="F:GTPase activity"/>
    <property type="evidence" value="ECO:0007669"/>
    <property type="project" value="InterPro"/>
</dbReference>
<evidence type="ECO:0000256" key="1">
    <source>
        <dbReference type="ARBA" id="ARBA00004342"/>
    </source>
</evidence>
<dbReference type="Gene3D" id="3.40.50.300">
    <property type="entry name" value="P-loop containing nucleotide triphosphate hydrolases"/>
    <property type="match status" value="1"/>
</dbReference>
<keyword evidence="3" id="KW-0342">GTP-binding</keyword>
<evidence type="ECO:0000256" key="2">
    <source>
        <dbReference type="ARBA" id="ARBA00022741"/>
    </source>
</evidence>
<name>A0A8H4QKZ6_9AGAR</name>
<dbReference type="GO" id="GO:0005525">
    <property type="term" value="F:GTP binding"/>
    <property type="evidence" value="ECO:0007669"/>
    <property type="project" value="UniProtKB-KW"/>
</dbReference>
<sequence>MALMMFNVQLLVIVDYRPGIQSRILNEEFVVDSEICDLEIMDRWSAFEETAVWPAHEQNYTDICNCDAIIFVYTIGSPNSLEDAARVHHVSLSTRRKDQAESVFLLVGNKCDLEDRETPLDEGILVADRWGCDYIETSAKTGKNVEEMFAIVVRRLRLAKKEKALAEEKSRKRHRKSNSGCIIA</sequence>
<dbReference type="PRINTS" id="PR00449">
    <property type="entry name" value="RASTRNSFRMNG"/>
</dbReference>
<dbReference type="PROSITE" id="PS51421">
    <property type="entry name" value="RAS"/>
    <property type="match status" value="1"/>
</dbReference>
<evidence type="ECO:0000313" key="5">
    <source>
        <dbReference type="Proteomes" id="UP000521872"/>
    </source>
</evidence>
<organism evidence="4 5">
    <name type="scientific">Agrocybe pediades</name>
    <dbReference type="NCBI Taxonomy" id="84607"/>
    <lineage>
        <taxon>Eukaryota</taxon>
        <taxon>Fungi</taxon>
        <taxon>Dikarya</taxon>
        <taxon>Basidiomycota</taxon>
        <taxon>Agaricomycotina</taxon>
        <taxon>Agaricomycetes</taxon>
        <taxon>Agaricomycetidae</taxon>
        <taxon>Agaricales</taxon>
        <taxon>Agaricineae</taxon>
        <taxon>Strophariaceae</taxon>
        <taxon>Agrocybe</taxon>
    </lineage>
</organism>
<protein>
    <submittedName>
        <fullName evidence="4">Uncharacterized protein</fullName>
    </submittedName>
</protein>
<comment type="caution">
    <text evidence="4">The sequence shown here is derived from an EMBL/GenBank/DDBJ whole genome shotgun (WGS) entry which is preliminary data.</text>
</comment>
<dbReference type="InterPro" id="IPR001806">
    <property type="entry name" value="Small_GTPase"/>
</dbReference>
<dbReference type="GO" id="GO:0007165">
    <property type="term" value="P:signal transduction"/>
    <property type="evidence" value="ECO:0007669"/>
    <property type="project" value="InterPro"/>
</dbReference>
<dbReference type="SMART" id="SM00174">
    <property type="entry name" value="RHO"/>
    <property type="match status" value="1"/>
</dbReference>
<dbReference type="PROSITE" id="PS51419">
    <property type="entry name" value="RAB"/>
    <property type="match status" value="1"/>
</dbReference>
<dbReference type="PANTHER" id="PTHR24070">
    <property type="entry name" value="RAS, DI-RAS, AND RHEB FAMILY MEMBERS OF SMALL GTPASE SUPERFAMILY"/>
    <property type="match status" value="1"/>
</dbReference>
<evidence type="ECO:0000313" key="4">
    <source>
        <dbReference type="EMBL" id="KAF4613052.1"/>
    </source>
</evidence>
<comment type="subcellular location">
    <subcellularLocation>
        <location evidence="1">Cell membrane</location>
        <topology evidence="1">Lipid-anchor</topology>
        <orientation evidence="1">Cytoplasmic side</orientation>
    </subcellularLocation>
</comment>
<keyword evidence="2" id="KW-0547">Nucleotide-binding</keyword>
<dbReference type="GO" id="GO:0005886">
    <property type="term" value="C:plasma membrane"/>
    <property type="evidence" value="ECO:0007669"/>
    <property type="project" value="UniProtKB-SubCell"/>
</dbReference>
<dbReference type="Pfam" id="PF00071">
    <property type="entry name" value="Ras"/>
    <property type="match status" value="1"/>
</dbReference>
<dbReference type="EMBL" id="JAACJL010000046">
    <property type="protein sequence ID" value="KAF4613052.1"/>
    <property type="molecule type" value="Genomic_DNA"/>
</dbReference>
<dbReference type="InterPro" id="IPR027417">
    <property type="entry name" value="P-loop_NTPase"/>
</dbReference>
<dbReference type="Proteomes" id="UP000521872">
    <property type="component" value="Unassembled WGS sequence"/>
</dbReference>
<reference evidence="4 5" key="1">
    <citation type="submission" date="2019-12" db="EMBL/GenBank/DDBJ databases">
        <authorList>
            <person name="Floudas D."/>
            <person name="Bentzer J."/>
            <person name="Ahren D."/>
            <person name="Johansson T."/>
            <person name="Persson P."/>
            <person name="Tunlid A."/>
        </authorList>
    </citation>
    <scope>NUCLEOTIDE SEQUENCE [LARGE SCALE GENOMIC DNA]</scope>
    <source>
        <strain evidence="4 5">CBS 102.39</strain>
    </source>
</reference>
<evidence type="ECO:0000256" key="3">
    <source>
        <dbReference type="ARBA" id="ARBA00023134"/>
    </source>
</evidence>
<keyword evidence="5" id="KW-1185">Reference proteome</keyword>